<evidence type="ECO:0000256" key="5">
    <source>
        <dbReference type="SAM" id="MobiDB-lite"/>
    </source>
</evidence>
<accession>A0AAV9NEE1</accession>
<feature type="domain" description="MYND-type" evidence="6">
    <location>
        <begin position="32"/>
        <end position="72"/>
    </location>
</feature>
<dbReference type="Gene3D" id="6.10.140.2220">
    <property type="match status" value="1"/>
</dbReference>
<evidence type="ECO:0000313" key="8">
    <source>
        <dbReference type="Proteomes" id="UP001358417"/>
    </source>
</evidence>
<keyword evidence="3" id="KW-0862">Zinc</keyword>
<feature type="region of interest" description="Disordered" evidence="5">
    <location>
        <begin position="255"/>
        <end position="280"/>
    </location>
</feature>
<organism evidence="7 8">
    <name type="scientific">Exophiala bonariae</name>
    <dbReference type="NCBI Taxonomy" id="1690606"/>
    <lineage>
        <taxon>Eukaryota</taxon>
        <taxon>Fungi</taxon>
        <taxon>Dikarya</taxon>
        <taxon>Ascomycota</taxon>
        <taxon>Pezizomycotina</taxon>
        <taxon>Eurotiomycetes</taxon>
        <taxon>Chaetothyriomycetidae</taxon>
        <taxon>Chaetothyriales</taxon>
        <taxon>Herpotrichiellaceae</taxon>
        <taxon>Exophiala</taxon>
    </lineage>
</organism>
<dbReference type="Pfam" id="PF01753">
    <property type="entry name" value="zf-MYND"/>
    <property type="match status" value="1"/>
</dbReference>
<reference evidence="7 8" key="1">
    <citation type="submission" date="2023-08" db="EMBL/GenBank/DDBJ databases">
        <title>Black Yeasts Isolated from many extreme environments.</title>
        <authorList>
            <person name="Coleine C."/>
            <person name="Stajich J.E."/>
            <person name="Selbmann L."/>
        </authorList>
    </citation>
    <scope>NUCLEOTIDE SEQUENCE [LARGE SCALE GENOMIC DNA]</scope>
    <source>
        <strain evidence="7 8">CCFEE 5792</strain>
    </source>
</reference>
<keyword evidence="1" id="KW-0479">Metal-binding</keyword>
<evidence type="ECO:0000256" key="3">
    <source>
        <dbReference type="ARBA" id="ARBA00022833"/>
    </source>
</evidence>
<evidence type="ECO:0000259" key="6">
    <source>
        <dbReference type="PROSITE" id="PS50865"/>
    </source>
</evidence>
<evidence type="ECO:0000313" key="7">
    <source>
        <dbReference type="EMBL" id="KAK5056020.1"/>
    </source>
</evidence>
<dbReference type="InterPro" id="IPR002893">
    <property type="entry name" value="Znf_MYND"/>
</dbReference>
<gene>
    <name evidence="7" type="ORF">LTR84_012571</name>
</gene>
<evidence type="ECO:0000256" key="4">
    <source>
        <dbReference type="PROSITE-ProRule" id="PRU00134"/>
    </source>
</evidence>
<dbReference type="GO" id="GO:0008270">
    <property type="term" value="F:zinc ion binding"/>
    <property type="evidence" value="ECO:0007669"/>
    <property type="project" value="UniProtKB-KW"/>
</dbReference>
<proteinExistence type="predicted"/>
<dbReference type="GeneID" id="89980713"/>
<dbReference type="SUPFAM" id="SSF144232">
    <property type="entry name" value="HIT/MYND zinc finger-like"/>
    <property type="match status" value="1"/>
</dbReference>
<dbReference type="AlphaFoldDB" id="A0AAV9NEE1"/>
<keyword evidence="2 4" id="KW-0863">Zinc-finger</keyword>
<evidence type="ECO:0000256" key="1">
    <source>
        <dbReference type="ARBA" id="ARBA00022723"/>
    </source>
</evidence>
<dbReference type="EMBL" id="JAVRRD010000008">
    <property type="protein sequence ID" value="KAK5056020.1"/>
    <property type="molecule type" value="Genomic_DNA"/>
</dbReference>
<name>A0AAV9NEE1_9EURO</name>
<dbReference type="PROSITE" id="PS01360">
    <property type="entry name" value="ZF_MYND_1"/>
    <property type="match status" value="1"/>
</dbReference>
<evidence type="ECO:0000256" key="2">
    <source>
        <dbReference type="ARBA" id="ARBA00022771"/>
    </source>
</evidence>
<dbReference type="PROSITE" id="PS50865">
    <property type="entry name" value="ZF_MYND_2"/>
    <property type="match status" value="1"/>
</dbReference>
<protein>
    <recommendedName>
        <fullName evidence="6">MYND-type domain-containing protein</fullName>
    </recommendedName>
</protein>
<dbReference type="Proteomes" id="UP001358417">
    <property type="component" value="Unassembled WGS sequence"/>
</dbReference>
<dbReference type="RefSeq" id="XP_064707990.1">
    <property type="nucleotide sequence ID" value="XM_064856090.1"/>
</dbReference>
<keyword evidence="8" id="KW-1185">Reference proteome</keyword>
<feature type="compositionally biased region" description="Basic and acidic residues" evidence="5">
    <location>
        <begin position="259"/>
        <end position="269"/>
    </location>
</feature>
<sequence length="280" mass="31634">MTAAKKTFPMCGATYVGQVEHEFMHSKGLGICASCMTTGMQKPLRRCSGCTLVDYCSRECQKDHWSRHKAFCNLAQGKGSKKAYLSSYEHDEALRVIIDTYRMRVDTDHSAREEDHGIYYPGKSIDGLVWAKGDATEDFQKFLDLADTAGILPKWWTFEDRMNCLAWAINKDDPESIFKPVDQTDIFTRYGGDTAIRQAFLILAELCVGYDGKGPAKDDTWFREFQEYLDLHPQERARLIAGTVDAVRAALEGPEGEETDLKKQMREGDVDGVTKSLKEL</sequence>
<comment type="caution">
    <text evidence="7">The sequence shown here is derived from an EMBL/GenBank/DDBJ whole genome shotgun (WGS) entry which is preliminary data.</text>
</comment>